<dbReference type="EMBL" id="JX684093">
    <property type="protein sequence ID" value="AGF93479.1"/>
    <property type="molecule type" value="Genomic_DNA"/>
</dbReference>
<dbReference type="InterPro" id="IPR000601">
    <property type="entry name" value="PKD_dom"/>
</dbReference>
<dbReference type="CDD" id="cd00146">
    <property type="entry name" value="PKD"/>
    <property type="match status" value="4"/>
</dbReference>
<reference evidence="8" key="1">
    <citation type="journal article" date="2013" name="Syst. Appl. Microbiol.">
        <title>New insights into the archaeal diversity of a hypersaline microbial mat obtained by a metagenomic approach.</title>
        <authorList>
            <person name="Lopez-Lopez A."/>
            <person name="Richter M."/>
            <person name="Pena A."/>
            <person name="Tamames J."/>
            <person name="Rossello-Mora R."/>
        </authorList>
    </citation>
    <scope>NUCLEOTIDE SEQUENCE</scope>
</reference>
<gene>
    <name evidence="8" type="ORF">FLSS-27_0028</name>
</gene>
<dbReference type="PANTHER" id="PTHR46730">
    <property type="entry name" value="POLYCYSTIN-1"/>
    <property type="match status" value="1"/>
</dbReference>
<feature type="compositionally biased region" description="Polar residues" evidence="6">
    <location>
        <begin position="934"/>
        <end position="955"/>
    </location>
</feature>
<keyword evidence="3" id="KW-0677">Repeat</keyword>
<feature type="region of interest" description="Disordered" evidence="6">
    <location>
        <begin position="849"/>
        <end position="871"/>
    </location>
</feature>
<keyword evidence="5" id="KW-0472">Membrane</keyword>
<dbReference type="InterPro" id="IPR011635">
    <property type="entry name" value="CARDB"/>
</dbReference>
<comment type="subcellular location">
    <subcellularLocation>
        <location evidence="1">Membrane</location>
        <topology evidence="1">Multi-pass membrane protein</topology>
    </subcellularLocation>
</comment>
<feature type="region of interest" description="Disordered" evidence="6">
    <location>
        <begin position="930"/>
        <end position="1002"/>
    </location>
</feature>
<evidence type="ECO:0000259" key="7">
    <source>
        <dbReference type="PROSITE" id="PS50093"/>
    </source>
</evidence>
<dbReference type="Pfam" id="PF07705">
    <property type="entry name" value="CARDB"/>
    <property type="match status" value="1"/>
</dbReference>
<dbReference type="InterPro" id="IPR013783">
    <property type="entry name" value="Ig-like_fold"/>
</dbReference>
<evidence type="ECO:0000256" key="4">
    <source>
        <dbReference type="ARBA" id="ARBA00022989"/>
    </source>
</evidence>
<feature type="region of interest" description="Disordered" evidence="6">
    <location>
        <begin position="1025"/>
        <end position="1049"/>
    </location>
</feature>
<protein>
    <submittedName>
        <fullName evidence="8">Secreted protein containing PKD domain protein</fullName>
    </submittedName>
</protein>
<feature type="compositionally biased region" description="Low complexity" evidence="6">
    <location>
        <begin position="992"/>
        <end position="1001"/>
    </location>
</feature>
<dbReference type="PROSITE" id="PS50093">
    <property type="entry name" value="PKD"/>
    <property type="match status" value="4"/>
</dbReference>
<dbReference type="Gene3D" id="2.60.40.10">
    <property type="entry name" value="Immunoglobulins"/>
    <property type="match status" value="7"/>
</dbReference>
<dbReference type="SUPFAM" id="SSF49299">
    <property type="entry name" value="PKD domain"/>
    <property type="match status" value="5"/>
</dbReference>
<dbReference type="SMART" id="SM00089">
    <property type="entry name" value="PKD"/>
    <property type="match status" value="5"/>
</dbReference>
<dbReference type="InterPro" id="IPR035986">
    <property type="entry name" value="PKD_dom_sf"/>
</dbReference>
<evidence type="ECO:0000256" key="6">
    <source>
        <dbReference type="SAM" id="MobiDB-lite"/>
    </source>
</evidence>
<feature type="compositionally biased region" description="Low complexity" evidence="6">
    <location>
        <begin position="969"/>
        <end position="980"/>
    </location>
</feature>
<feature type="domain" description="PKD" evidence="7">
    <location>
        <begin position="770"/>
        <end position="856"/>
    </location>
</feature>
<proteinExistence type="predicted"/>
<keyword evidence="2" id="KW-0812">Transmembrane</keyword>
<dbReference type="InterPro" id="IPR022409">
    <property type="entry name" value="PKD/Chitinase_dom"/>
</dbReference>
<accession>M1PWH2</accession>
<keyword evidence="4" id="KW-1133">Transmembrane helix</keyword>
<dbReference type="GO" id="GO:0005261">
    <property type="term" value="F:monoatomic cation channel activity"/>
    <property type="evidence" value="ECO:0007669"/>
    <property type="project" value="TreeGrafter"/>
</dbReference>
<organism evidence="8">
    <name type="scientific">uncultured organism</name>
    <dbReference type="NCBI Taxonomy" id="155900"/>
    <lineage>
        <taxon>unclassified sequences</taxon>
        <taxon>environmental samples</taxon>
    </lineage>
</organism>
<feature type="domain" description="PKD" evidence="7">
    <location>
        <begin position="858"/>
        <end position="946"/>
    </location>
</feature>
<dbReference type="Pfam" id="PF18911">
    <property type="entry name" value="PKD_4"/>
    <property type="match status" value="4"/>
</dbReference>
<evidence type="ECO:0000256" key="3">
    <source>
        <dbReference type="ARBA" id="ARBA00022737"/>
    </source>
</evidence>
<dbReference type="GO" id="GO:0006816">
    <property type="term" value="P:calcium ion transport"/>
    <property type="evidence" value="ECO:0007669"/>
    <property type="project" value="TreeGrafter"/>
</dbReference>
<feature type="domain" description="PKD" evidence="7">
    <location>
        <begin position="563"/>
        <end position="649"/>
    </location>
</feature>
<evidence type="ECO:0000313" key="8">
    <source>
        <dbReference type="EMBL" id="AGF93479.1"/>
    </source>
</evidence>
<evidence type="ECO:0000256" key="1">
    <source>
        <dbReference type="ARBA" id="ARBA00004141"/>
    </source>
</evidence>
<sequence>MKERKYVAGLSILLVLCLLISTLAVGASSQEEESGNPWFGLFPFLATGGFPDKGLDPRIRKISFSPEGNKRYLYIYGSSFSQNEDSNLVVFSGSGNKSKVPGKVVYASHNRLKVKVPEEASSGSLFVDVEGNWSNRVSFDPNQIRTMETPPQSFSNSNQNGNAGGIPWFGMIPWLVTGGPQDDKEEEMTEQEAEEIIEVQDTAGDKYQELQNSDDDEATKKTISWLKSQENVDNTEVNEDGDILVQYRSGLIGAVFSDVPNSSFNLNSNVFQNKSEGVSVAPDSGRIRAQASPLSNSSNSPDKKKAIFLAFSETFTPPQKLLNSADAAGYITEEYKGSKFSVDKIKELGDYGLIWIQTHGTPSDLANWTNGVISDTIWITTGENPNSDILADTWTDFKTGIGVSSIGGDTYFMVNQRLINNLSFDGSIVFTHGCSSLEYESMANAFISSGAATYFGWTNTSYETLVDEVSEAMFEELKLSSTTISKAYHANSIRYEDWEKPYSIDELYPITIYKDTNDDGNRRIKYDNGIYVGDPDDNEIDHTVDFQYRGDGDAILNPSNTQPEVSLVVRNQNGPPPLTAEFDASGSKDEDGEIVSYDWDFGEGETGTGKEVSHTYSEPGTYTATITVTDNDGATNQTSVEINVNAKPELTITSLSTSKTTVQVEENISVTFTVENNGGSTDSSFQNRVFISTSPYGGSGQQIPIEEFSMSLNGDSSKTDTVEVIIPEVPEGSWYLAVYADCNEAIDEAEENNNIESTEIKVSKGENTPPSASFTFNSTTAPAPFHVNFNATESTDSDGHITTYEWDLGDGSTGSGDTLTHTYKYSGSYKVELTVTDDDGATDSITKTVTLPPSNETPDASFNYSPAEPTTNETVTFDALDSSDPDGSISSYTWDFGDGSTSSGETTTHSFGYAGDYTVELVVEDNDGAKDSTTETISVSSSPNETPTASFTADPTSGEAPLDVSFEASGSSDPDGSISSYEWDFGDGETGSGETTTHTFDNAGDYTVELTVTDNDGAEDSATETISVSSSSNEPPTATINAPKDGATFSKDESITFEGEGADTEDGKLTGDSLVWTSSIDGQIGTGESFSKSNLSTGTHTITLTATDSKRSSAKTHIQISVTEVIGWNTLIVDSNCRGGISLELDSGGSPHISYSLTDVGLKYAWKDNSGWHTTTVDTSIEKVSTSSLELDSSGYPHVIYSSYWGSGGVKYAWKDNSGWHTTTVDQYASDTKVTSLELDSSGYPHVMYNRGSSLTADDIYFAWKDNSGWHYKKIAEGYGVTYSSLALDSSGAPHISYQERGNFKDKLYYTWKDNSGWHYSNTTLWEIHGDIRGISIKIDNRDYPHIISSNSGNNLKYFRKDNSGWHTTTVDSDFGLFTSLELGSSEYPHVSYFGNWKLKYAWKDSSGWHKSTLYSIDNDKAPIELNSLNEPRIAYLDDEGNLRYAWKIRSK</sequence>
<feature type="domain" description="PKD" evidence="7">
    <location>
        <begin position="947"/>
        <end position="1028"/>
    </location>
</feature>
<name>M1PWH2_9ZZZZ</name>
<dbReference type="GO" id="GO:0005886">
    <property type="term" value="C:plasma membrane"/>
    <property type="evidence" value="ECO:0007669"/>
    <property type="project" value="TreeGrafter"/>
</dbReference>
<dbReference type="PANTHER" id="PTHR46730:SF4">
    <property type="entry name" value="POLYCYSTIC KIDNEY DISEASE PROTEIN 1-LIKE 1"/>
    <property type="match status" value="1"/>
</dbReference>
<evidence type="ECO:0000256" key="5">
    <source>
        <dbReference type="ARBA" id="ARBA00023136"/>
    </source>
</evidence>
<dbReference type="Gene3D" id="2.120.10.70">
    <property type="entry name" value="Fucose-specific lectin"/>
    <property type="match status" value="1"/>
</dbReference>
<evidence type="ECO:0000256" key="2">
    <source>
        <dbReference type="ARBA" id="ARBA00022692"/>
    </source>
</evidence>